<dbReference type="GO" id="GO:0016874">
    <property type="term" value="F:ligase activity"/>
    <property type="evidence" value="ECO:0007669"/>
    <property type="project" value="UniProtKB-KW"/>
</dbReference>
<dbReference type="EMBL" id="CP163435">
    <property type="protein sequence ID" value="XDQ23686.1"/>
    <property type="molecule type" value="Genomic_DNA"/>
</dbReference>
<dbReference type="PANTHER" id="PTHR43585:SF2">
    <property type="entry name" value="ATP-GRASP ENZYME FSQD"/>
    <property type="match status" value="1"/>
</dbReference>
<evidence type="ECO:0000256" key="1">
    <source>
        <dbReference type="ARBA" id="ARBA00022598"/>
    </source>
</evidence>
<gene>
    <name evidence="6" type="ORF">AB5J56_02800</name>
</gene>
<evidence type="ECO:0000313" key="6">
    <source>
        <dbReference type="EMBL" id="XDQ23686.1"/>
    </source>
</evidence>
<dbReference type="AlphaFoldDB" id="A0AB39NZL8"/>
<keyword evidence="1" id="KW-0436">Ligase</keyword>
<reference evidence="6" key="1">
    <citation type="submission" date="2024-07" db="EMBL/GenBank/DDBJ databases">
        <authorList>
            <person name="Yu S.T."/>
        </authorList>
    </citation>
    <scope>NUCLEOTIDE SEQUENCE</scope>
    <source>
        <strain evidence="6">R21</strain>
    </source>
</reference>
<proteinExistence type="predicted"/>
<evidence type="ECO:0000256" key="4">
    <source>
        <dbReference type="PROSITE-ProRule" id="PRU00409"/>
    </source>
</evidence>
<feature type="domain" description="ATP-grasp" evidence="5">
    <location>
        <begin position="106"/>
        <end position="294"/>
    </location>
</feature>
<protein>
    <submittedName>
        <fullName evidence="6">Acetyl-CoA carboxylase biotin carboxylase subunit family protein</fullName>
    </submittedName>
</protein>
<dbReference type="RefSeq" id="WP_369229642.1">
    <property type="nucleotide sequence ID" value="NZ_CP163435.1"/>
</dbReference>
<dbReference type="InterPro" id="IPR011761">
    <property type="entry name" value="ATP-grasp"/>
</dbReference>
<evidence type="ECO:0000259" key="5">
    <source>
        <dbReference type="PROSITE" id="PS50975"/>
    </source>
</evidence>
<dbReference type="PANTHER" id="PTHR43585">
    <property type="entry name" value="FUMIPYRROLE BIOSYNTHESIS PROTEIN C"/>
    <property type="match status" value="1"/>
</dbReference>
<dbReference type="PROSITE" id="PS50975">
    <property type="entry name" value="ATP_GRASP"/>
    <property type="match status" value="1"/>
</dbReference>
<organism evidence="6">
    <name type="scientific">Streptomyces sp. R21</name>
    <dbReference type="NCBI Taxonomy" id="3238627"/>
    <lineage>
        <taxon>Bacteria</taxon>
        <taxon>Bacillati</taxon>
        <taxon>Actinomycetota</taxon>
        <taxon>Actinomycetes</taxon>
        <taxon>Kitasatosporales</taxon>
        <taxon>Streptomycetaceae</taxon>
        <taxon>Streptomyces</taxon>
    </lineage>
</organism>
<dbReference type="Gene3D" id="3.30.470.20">
    <property type="entry name" value="ATP-grasp fold, B domain"/>
    <property type="match status" value="1"/>
</dbReference>
<dbReference type="GO" id="GO:0046872">
    <property type="term" value="F:metal ion binding"/>
    <property type="evidence" value="ECO:0007669"/>
    <property type="project" value="InterPro"/>
</dbReference>
<dbReference type="InterPro" id="IPR052032">
    <property type="entry name" value="ATP-dep_AA_Ligase"/>
</dbReference>
<keyword evidence="3 4" id="KW-0067">ATP-binding</keyword>
<evidence type="ECO:0000256" key="3">
    <source>
        <dbReference type="ARBA" id="ARBA00022840"/>
    </source>
</evidence>
<dbReference type="Pfam" id="PF13535">
    <property type="entry name" value="ATP-grasp_4"/>
    <property type="match status" value="1"/>
</dbReference>
<sequence>MHALLIGSRPREAYSALARLGVPFDVVLEDGEEPGPDAGRARHIHRRPYVSDPQSVLTVPRLFDYAGVYSFTEGGLFAASLVTAAVGLPGPSPAAVLATRNKYLMRCTLASHEVTQLPFGLLERDTPPADAYPLIVKPIAGSGSAGVRRLDDPASFKEVLQEVIEEGVPDGSLMWESCFNGPQYTVEGMHDGADFRAVAVTGKVLSGPPHFVVLEHESPAALEPEIRENLVAYARQCLAALGVRYAATHTEIAFHDGQPQLIETHTRPGGDTVPVIAALTTGWDQYELVLGAGWAERAGQLATQRREVRGQVARTLHLTAEDTTPESLADASWLEDFPEFVRVGHACRFPGPGPADPRWGHILIAGDDRERLADTSRRIRARVRRDRPS</sequence>
<evidence type="ECO:0000256" key="2">
    <source>
        <dbReference type="ARBA" id="ARBA00022741"/>
    </source>
</evidence>
<dbReference type="SUPFAM" id="SSF56059">
    <property type="entry name" value="Glutathione synthetase ATP-binding domain-like"/>
    <property type="match status" value="1"/>
</dbReference>
<accession>A0AB39NZL8</accession>
<name>A0AB39NZL8_9ACTN</name>
<keyword evidence="2 4" id="KW-0547">Nucleotide-binding</keyword>
<dbReference type="GO" id="GO:0005524">
    <property type="term" value="F:ATP binding"/>
    <property type="evidence" value="ECO:0007669"/>
    <property type="project" value="UniProtKB-UniRule"/>
</dbReference>